<proteinExistence type="predicted"/>
<reference evidence="2" key="1">
    <citation type="journal article" date="2020" name="Curr. Biol.">
        <title>Chromatin organization in early land plants reveals an ancestral association between H3K27me3, transposons, and constitutive heterochromatin.</title>
        <authorList>
            <person name="Montgomery S.A."/>
            <person name="Tanizawa Y."/>
            <person name="Galik B."/>
            <person name="Wang N."/>
            <person name="Ito T."/>
            <person name="Mochizuki T."/>
            <person name="Akimcheva S."/>
            <person name="Bowman J.L."/>
            <person name="Cognat V."/>
            <person name="Marechal-Drouard L."/>
            <person name="Ekker H."/>
            <person name="Hong S.F."/>
            <person name="Kohchi T."/>
            <person name="Lin S.S."/>
            <person name="Liu L.D."/>
            <person name="Nakamura Y."/>
            <person name="Valeeva L.R."/>
            <person name="Shakirov E.V."/>
            <person name="Shippen D.E."/>
            <person name="Wei W.L."/>
            <person name="Yagura M."/>
            <person name="Yamaoka S."/>
            <person name="Yamato K.T."/>
            <person name="Liu C."/>
            <person name="Berger F."/>
        </authorList>
    </citation>
    <scope>NUCLEOTIDE SEQUENCE [LARGE SCALE GENOMIC DNA]</scope>
    <source>
        <strain evidence="2">Tak-1</strain>
    </source>
</reference>
<dbReference type="EMBL" id="AP019866">
    <property type="protein sequence ID" value="BBM96861.1"/>
    <property type="molecule type" value="Genomic_DNA"/>
</dbReference>
<dbReference type="Proteomes" id="UP001162541">
    <property type="component" value="Chromosome 1"/>
</dbReference>
<accession>A0AAF6AK91</accession>
<sequence>MIDFTRESSESSSTMYEECCELTCNPWDLRFTQDLISARFRPPYGNFTVYDGVRQILDGGMSPSDFPRIRVMRHEGQLWCLDNRRLYVFRLSKVPTIKVSVVATRCSLTRSLSAFPPNVLVEMSTAEFFPLVIWAHKVQSTLASFTRMMRIWIPGYHVDSSLLSSKRLGECVL</sequence>
<evidence type="ECO:0000313" key="2">
    <source>
        <dbReference type="Proteomes" id="UP001162541"/>
    </source>
</evidence>
<organism evidence="1 2">
    <name type="scientific">Marchantia polymorpha subsp. ruderalis</name>
    <dbReference type="NCBI Taxonomy" id="1480154"/>
    <lineage>
        <taxon>Eukaryota</taxon>
        <taxon>Viridiplantae</taxon>
        <taxon>Streptophyta</taxon>
        <taxon>Embryophyta</taxon>
        <taxon>Marchantiophyta</taxon>
        <taxon>Marchantiopsida</taxon>
        <taxon>Marchantiidae</taxon>
        <taxon>Marchantiales</taxon>
        <taxon>Marchantiaceae</taxon>
        <taxon>Marchantia</taxon>
    </lineage>
</organism>
<protein>
    <submittedName>
        <fullName evidence="1">Uncharacterized protein</fullName>
    </submittedName>
</protein>
<gene>
    <name evidence="1" type="ORF">Mp_1g01230</name>
</gene>
<name>A0AAF6AK91_MARPO</name>
<evidence type="ECO:0000313" key="1">
    <source>
        <dbReference type="EMBL" id="BBM96861.1"/>
    </source>
</evidence>
<dbReference type="AlphaFoldDB" id="A0AAF6AK91"/>